<evidence type="ECO:0000313" key="2">
    <source>
        <dbReference type="Proteomes" id="UP000501914"/>
    </source>
</evidence>
<dbReference type="RefSeq" id="WP_024715759.1">
    <property type="nucleotide sequence ID" value="NZ_CP048852.1"/>
</dbReference>
<reference evidence="1 2" key="1">
    <citation type="submission" date="2020-02" db="EMBL/GenBank/DDBJ databases">
        <title>Genome sequencing, annotation and comparative genomic analysis of Bacillus tequilensis EA-CB0015, an effective biological control agent against Pseudocercospora fijiensis in banana plants.</title>
        <authorList>
            <person name="Cuellar-Gaviria T.Z."/>
            <person name="Ju K.-S."/>
            <person name="Villegas-Escobar V."/>
        </authorList>
    </citation>
    <scope>NUCLEOTIDE SEQUENCE [LARGE SCALE GENOMIC DNA]</scope>
    <source>
        <strain evidence="1 2">EA-CB0015</strain>
    </source>
</reference>
<proteinExistence type="predicted"/>
<evidence type="ECO:0000313" key="1">
    <source>
        <dbReference type="EMBL" id="QIW79033.1"/>
    </source>
</evidence>
<name>A0A6H0WID4_9BACI</name>
<keyword evidence="2" id="KW-1185">Reference proteome</keyword>
<sequence>MNRDQEKIQIKNEMDAMHGTTKEEILQDFEEFKDYLSKQVNRGKKLGLDDGKLVKSAAILGDRLAKHEEPQNSEEMLLQELWSVADEDEKKHLAQLLVKLVDKQ</sequence>
<accession>A0A6H0WID4</accession>
<dbReference type="KEGG" id="bteq:G4P54_04025"/>
<protein>
    <submittedName>
        <fullName evidence="1">DUF3243 domain-containing protein</fullName>
    </submittedName>
</protein>
<dbReference type="InterPro" id="IPR021637">
    <property type="entry name" value="DUF3243"/>
</dbReference>
<dbReference type="OrthoDB" id="2418090at2"/>
<dbReference type="InterPro" id="IPR038292">
    <property type="entry name" value="YmfJ/YflH_sf"/>
</dbReference>
<gene>
    <name evidence="1" type="ORF">G4P54_04025</name>
</gene>
<dbReference type="EMBL" id="CP048852">
    <property type="protein sequence ID" value="QIW79033.1"/>
    <property type="molecule type" value="Genomic_DNA"/>
</dbReference>
<dbReference type="Proteomes" id="UP000501914">
    <property type="component" value="Chromosome"/>
</dbReference>
<dbReference type="Gene3D" id="1.10.760.20">
    <property type="entry name" value="Protein of unknown function DUF3243"/>
    <property type="match status" value="1"/>
</dbReference>
<dbReference type="Pfam" id="PF11588">
    <property type="entry name" value="DUF3243"/>
    <property type="match status" value="1"/>
</dbReference>
<organism evidence="1 2">
    <name type="scientific">Bacillus tequilensis</name>
    <dbReference type="NCBI Taxonomy" id="227866"/>
    <lineage>
        <taxon>Bacteria</taxon>
        <taxon>Bacillati</taxon>
        <taxon>Bacillota</taxon>
        <taxon>Bacilli</taxon>
        <taxon>Bacillales</taxon>
        <taxon>Bacillaceae</taxon>
        <taxon>Bacillus</taxon>
    </lineage>
</organism>
<dbReference type="AlphaFoldDB" id="A0A6H0WID4"/>